<name>A0A7J9CGK5_GOSGO</name>
<comment type="caution">
    <text evidence="3">The sequence shown here is derived from an EMBL/GenBank/DDBJ whole genome shotgun (WGS) entry which is preliminary data.</text>
</comment>
<keyword evidence="2" id="KW-1133">Transmembrane helix</keyword>
<dbReference type="OrthoDB" id="741027at2759"/>
<accession>A0A7J9CGK5</accession>
<comment type="similarity">
    <text evidence="1">Belongs to the NDRG family.</text>
</comment>
<feature type="non-terminal residue" evidence="3">
    <location>
        <position position="1"/>
    </location>
</feature>
<dbReference type="InterPro" id="IPR029058">
    <property type="entry name" value="AB_hydrolase_fold"/>
</dbReference>
<keyword evidence="4" id="KW-1185">Reference proteome</keyword>
<dbReference type="Gene3D" id="3.40.50.1820">
    <property type="entry name" value="alpha/beta hydrolase"/>
    <property type="match status" value="1"/>
</dbReference>
<organism evidence="3 4">
    <name type="scientific">Gossypium gossypioides</name>
    <name type="common">Mexican cotton</name>
    <name type="synonym">Selera gossypioides</name>
    <dbReference type="NCBI Taxonomy" id="34282"/>
    <lineage>
        <taxon>Eukaryota</taxon>
        <taxon>Viridiplantae</taxon>
        <taxon>Streptophyta</taxon>
        <taxon>Embryophyta</taxon>
        <taxon>Tracheophyta</taxon>
        <taxon>Spermatophyta</taxon>
        <taxon>Magnoliopsida</taxon>
        <taxon>eudicotyledons</taxon>
        <taxon>Gunneridae</taxon>
        <taxon>Pentapetalae</taxon>
        <taxon>rosids</taxon>
        <taxon>malvids</taxon>
        <taxon>Malvales</taxon>
        <taxon>Malvaceae</taxon>
        <taxon>Malvoideae</taxon>
        <taxon>Gossypium</taxon>
    </lineage>
</organism>
<dbReference type="Proteomes" id="UP000593579">
    <property type="component" value="Unassembled WGS sequence"/>
</dbReference>
<sequence length="330" mass="37003">EHHVRTRCGSVSVIVYGDQHKPALITYPDLALNHVSCFQGLFFCPEAASLLLHNFCIYHINPPGHELGAAPICPSASARCVDDLADQILEDDFVSDCIRLGAVMCMGVTAGAYILTLFAMKYKKRVIGLILISPLFRAPSWTEWFYNKVMSNLLYFYGMCGLLKELLLQRYFSKEVCGNTEIPESDIVQACRRLLDERHGSNVMQFLQAINGRPDLTSGLKRLRCRTLIFVGDSSPFHSEALHMTSKLDRRFSALVEVQACGSMVTEEQPHAMLIPMEYFFMGYGLYRPCHLSDSPRSPLSPSCISPELLSPESSGLNLKPIKIRVSHYT</sequence>
<evidence type="ECO:0000313" key="3">
    <source>
        <dbReference type="EMBL" id="MBA0747546.1"/>
    </source>
</evidence>
<dbReference type="AlphaFoldDB" id="A0A7J9CGK5"/>
<evidence type="ECO:0008006" key="5">
    <source>
        <dbReference type="Google" id="ProtNLM"/>
    </source>
</evidence>
<keyword evidence="2" id="KW-0812">Transmembrane</keyword>
<evidence type="ECO:0000256" key="2">
    <source>
        <dbReference type="SAM" id="Phobius"/>
    </source>
</evidence>
<reference evidence="3 4" key="1">
    <citation type="journal article" date="2019" name="Genome Biol. Evol.">
        <title>Insights into the evolution of the New World diploid cottons (Gossypium, subgenus Houzingenia) based on genome sequencing.</title>
        <authorList>
            <person name="Grover C.E."/>
            <person name="Arick M.A. 2nd"/>
            <person name="Thrash A."/>
            <person name="Conover J.L."/>
            <person name="Sanders W.S."/>
            <person name="Peterson D.G."/>
            <person name="Frelichowski J.E."/>
            <person name="Scheffler J.A."/>
            <person name="Scheffler B.E."/>
            <person name="Wendel J.F."/>
        </authorList>
    </citation>
    <scope>NUCLEOTIDE SEQUENCE [LARGE SCALE GENOMIC DNA]</scope>
    <source>
        <strain evidence="3">5</strain>
        <tissue evidence="3">Leaf</tissue>
    </source>
</reference>
<evidence type="ECO:0000256" key="1">
    <source>
        <dbReference type="ARBA" id="ARBA00005598"/>
    </source>
</evidence>
<dbReference type="InterPro" id="IPR004142">
    <property type="entry name" value="NDRG"/>
</dbReference>
<proteinExistence type="inferred from homology"/>
<dbReference type="PANTHER" id="PTHR11034">
    <property type="entry name" value="N-MYC DOWNSTREAM REGULATED"/>
    <property type="match status" value="1"/>
</dbReference>
<feature type="transmembrane region" description="Helical" evidence="2">
    <location>
        <begin position="100"/>
        <end position="120"/>
    </location>
</feature>
<dbReference type="EMBL" id="JABEZY010000010">
    <property type="protein sequence ID" value="MBA0747546.1"/>
    <property type="molecule type" value="Genomic_DNA"/>
</dbReference>
<protein>
    <recommendedName>
        <fullName evidence="5">Pollen-specific protein SF21-like</fullName>
    </recommendedName>
</protein>
<dbReference type="Pfam" id="PF03096">
    <property type="entry name" value="Ndr"/>
    <property type="match status" value="1"/>
</dbReference>
<keyword evidence="2" id="KW-0472">Membrane</keyword>
<evidence type="ECO:0000313" key="4">
    <source>
        <dbReference type="Proteomes" id="UP000593579"/>
    </source>
</evidence>
<gene>
    <name evidence="3" type="ORF">Gogos_004453</name>
</gene>
<dbReference type="SUPFAM" id="SSF53474">
    <property type="entry name" value="alpha/beta-Hydrolases"/>
    <property type="match status" value="1"/>
</dbReference>